<reference evidence="2 3" key="1">
    <citation type="submission" date="2020-02" db="EMBL/GenBank/DDBJ databases">
        <title>Draft genome sequence of Rhizobium tropici.</title>
        <authorList>
            <person name="Khayi S."/>
            <person name="Jemo M."/>
        </authorList>
    </citation>
    <scope>NUCLEOTIDE SEQUENCE [LARGE SCALE GENOMIC DNA]</scope>
    <source>
        <strain evidence="2 3">A12</strain>
        <plasmid evidence="2">pA12b</plasmid>
    </source>
</reference>
<organism evidence="2 3">
    <name type="scientific">Rhizobium tropici</name>
    <dbReference type="NCBI Taxonomy" id="398"/>
    <lineage>
        <taxon>Bacteria</taxon>
        <taxon>Pseudomonadati</taxon>
        <taxon>Pseudomonadota</taxon>
        <taxon>Alphaproteobacteria</taxon>
        <taxon>Hyphomicrobiales</taxon>
        <taxon>Rhizobiaceae</taxon>
        <taxon>Rhizobium/Agrobacterium group</taxon>
        <taxon>Rhizobium</taxon>
    </lineage>
</organism>
<gene>
    <name evidence="2" type="ORF">GXW80_23400</name>
</gene>
<comment type="caution">
    <text evidence="2">The sequence shown here is derived from an EMBL/GenBank/DDBJ whole genome shotgun (WGS) entry which is preliminary data.</text>
</comment>
<geneLocation type="plasmid" evidence="2">
    <name>pA12b</name>
</geneLocation>
<evidence type="ECO:0000256" key="1">
    <source>
        <dbReference type="SAM" id="MobiDB-lite"/>
    </source>
</evidence>
<feature type="region of interest" description="Disordered" evidence="1">
    <location>
        <begin position="50"/>
        <end position="74"/>
    </location>
</feature>
<proteinExistence type="predicted"/>
<accession>A0A6P1C9Z1</accession>
<feature type="compositionally biased region" description="Polar residues" evidence="1">
    <location>
        <begin position="65"/>
        <end position="74"/>
    </location>
</feature>
<keyword evidence="2" id="KW-0614">Plasmid</keyword>
<dbReference type="EMBL" id="JAADZA010000033">
    <property type="protein sequence ID" value="NEV13938.1"/>
    <property type="molecule type" value="Genomic_DNA"/>
</dbReference>
<dbReference type="AlphaFoldDB" id="A0A6P1C9Z1"/>
<evidence type="ECO:0000313" key="2">
    <source>
        <dbReference type="EMBL" id="NEV13938.1"/>
    </source>
</evidence>
<sequence length="74" mass="8397">MPESLLKHGVDMSSSSSFEAAFQASSPTEINDVPVRSRPVQHLTRKKLGVETMRHHQSAVRKNWTKPNSTPWRL</sequence>
<evidence type="ECO:0000313" key="3">
    <source>
        <dbReference type="Proteomes" id="UP000471190"/>
    </source>
</evidence>
<protein>
    <submittedName>
        <fullName evidence="2">Uncharacterized protein</fullName>
    </submittedName>
</protein>
<name>A0A6P1C9Z1_RHITR</name>
<dbReference type="Proteomes" id="UP000471190">
    <property type="component" value="Unassembled WGS sequence"/>
</dbReference>